<dbReference type="Gene3D" id="2.30.30.60">
    <property type="match status" value="1"/>
</dbReference>
<keyword evidence="6 7" id="KW-0472">Membrane</keyword>
<dbReference type="GeneID" id="57043487"/>
<protein>
    <submittedName>
        <fullName evidence="10">Potassium efflux system KefA protein</fullName>
    </submittedName>
</protein>
<evidence type="ECO:0000256" key="1">
    <source>
        <dbReference type="ARBA" id="ARBA00004651"/>
    </source>
</evidence>
<reference evidence="10 11" key="1">
    <citation type="submission" date="2018-01" db="EMBL/GenBank/DDBJ databases">
        <title>Whole genome sequence of Melissococcus plutonius DAT561.</title>
        <authorList>
            <person name="Okumura K."/>
            <person name="Takamatsu D."/>
            <person name="Okura M."/>
        </authorList>
    </citation>
    <scope>NUCLEOTIDE SEQUENCE [LARGE SCALE GENOMIC DNA]</scope>
    <source>
        <strain evidence="10 11">DAT561</strain>
    </source>
</reference>
<feature type="transmembrane region" description="Helical" evidence="7">
    <location>
        <begin position="41"/>
        <end position="62"/>
    </location>
</feature>
<evidence type="ECO:0000256" key="6">
    <source>
        <dbReference type="ARBA" id="ARBA00023136"/>
    </source>
</evidence>
<evidence type="ECO:0000259" key="9">
    <source>
        <dbReference type="Pfam" id="PF21088"/>
    </source>
</evidence>
<evidence type="ECO:0000259" key="8">
    <source>
        <dbReference type="Pfam" id="PF00924"/>
    </source>
</evidence>
<dbReference type="Pfam" id="PF21088">
    <property type="entry name" value="MS_channel_1st"/>
    <property type="match status" value="1"/>
</dbReference>
<dbReference type="PANTHER" id="PTHR30460:SF0">
    <property type="entry name" value="MODERATE CONDUCTANCE MECHANOSENSITIVE CHANNEL YBIO"/>
    <property type="match status" value="1"/>
</dbReference>
<dbReference type="InterPro" id="IPR049142">
    <property type="entry name" value="MS_channel_1st"/>
</dbReference>
<dbReference type="Proteomes" id="UP000269226">
    <property type="component" value="Chromosome"/>
</dbReference>
<feature type="transmembrane region" description="Helical" evidence="7">
    <location>
        <begin position="123"/>
        <end position="151"/>
    </location>
</feature>
<feature type="domain" description="Mechanosensitive ion channel transmembrane helices 2/3" evidence="9">
    <location>
        <begin position="98"/>
        <end position="138"/>
    </location>
</feature>
<dbReference type="SUPFAM" id="SSF50182">
    <property type="entry name" value="Sm-like ribonucleoproteins"/>
    <property type="match status" value="1"/>
</dbReference>
<dbReference type="SUPFAM" id="SSF82861">
    <property type="entry name" value="Mechanosensitive channel protein MscS (YggB), transmembrane region"/>
    <property type="match status" value="1"/>
</dbReference>
<keyword evidence="3" id="KW-1003">Cell membrane</keyword>
<keyword evidence="5 7" id="KW-1133">Transmembrane helix</keyword>
<dbReference type="GO" id="GO:0008381">
    <property type="term" value="F:mechanosensitive monoatomic ion channel activity"/>
    <property type="evidence" value="ECO:0007669"/>
    <property type="project" value="InterPro"/>
</dbReference>
<dbReference type="InterPro" id="IPR011066">
    <property type="entry name" value="MscS_channel_C_sf"/>
</dbReference>
<comment type="similarity">
    <text evidence="2">Belongs to the MscS (TC 1.A.23) family.</text>
</comment>
<dbReference type="OMA" id="FTIRVWA"/>
<dbReference type="InterPro" id="IPR011014">
    <property type="entry name" value="MscS_channel_TM-2"/>
</dbReference>
<evidence type="ECO:0000313" key="11">
    <source>
        <dbReference type="Proteomes" id="UP000269226"/>
    </source>
</evidence>
<evidence type="ECO:0000256" key="7">
    <source>
        <dbReference type="SAM" id="Phobius"/>
    </source>
</evidence>
<evidence type="ECO:0000256" key="3">
    <source>
        <dbReference type="ARBA" id="ARBA00022475"/>
    </source>
</evidence>
<dbReference type="Pfam" id="PF00924">
    <property type="entry name" value="MS_channel_2nd"/>
    <property type="match status" value="1"/>
</dbReference>
<sequence>MFLINQINNEAIKSSTDIKKETIRNVNAVERFFNSIDWDQIVTILIEKIVYVFLLCLLFFFIQKIGQFVIHRAYQQYDRNKGTNESRLRTIHTLTTNAFNYLIFFLFTYSILTVVGVPVGSLLAGAGIAGVAIGLGAQGFINDLITGFLVISEQQMDVGDRVNLTPLRIIGTVKAIGLRTTQIKSDDGTIHFVPNRNISIISNLSRANMQIQIDVRINPEEGYPQIVSVIRRINDRLKEEYNEIIQTDPAIFGLIDLGNSNFAIRITVYVLNGQQSEMKEKFLSYYVSELSVAGFTIPNTPIH</sequence>
<feature type="transmembrane region" description="Helical" evidence="7">
    <location>
        <begin position="98"/>
        <end position="117"/>
    </location>
</feature>
<dbReference type="RefSeq" id="WP_013773904.1">
    <property type="nucleotide sequence ID" value="NZ_AP018492.1"/>
</dbReference>
<accession>A0A2Z5Y2S6</accession>
<dbReference type="Gene3D" id="3.30.70.100">
    <property type="match status" value="1"/>
</dbReference>
<dbReference type="InterPro" id="IPR045276">
    <property type="entry name" value="YbiO_bact"/>
</dbReference>
<gene>
    <name evidence="10" type="ORF">DAT561_0936</name>
</gene>
<organism evidence="10 11">
    <name type="scientific">Melissococcus plutonius</name>
    <dbReference type="NCBI Taxonomy" id="33970"/>
    <lineage>
        <taxon>Bacteria</taxon>
        <taxon>Bacillati</taxon>
        <taxon>Bacillota</taxon>
        <taxon>Bacilli</taxon>
        <taxon>Lactobacillales</taxon>
        <taxon>Enterococcaceae</taxon>
        <taxon>Melissococcus</taxon>
    </lineage>
</organism>
<dbReference type="EMBL" id="AP018492">
    <property type="protein sequence ID" value="BBC61048.1"/>
    <property type="molecule type" value="Genomic_DNA"/>
</dbReference>
<dbReference type="Gene3D" id="1.10.287.1260">
    <property type="match status" value="1"/>
</dbReference>
<evidence type="ECO:0000256" key="2">
    <source>
        <dbReference type="ARBA" id="ARBA00008017"/>
    </source>
</evidence>
<proteinExistence type="inferred from homology"/>
<keyword evidence="4 7" id="KW-0812">Transmembrane</keyword>
<evidence type="ECO:0000313" key="10">
    <source>
        <dbReference type="EMBL" id="BBC61048.1"/>
    </source>
</evidence>
<evidence type="ECO:0000256" key="4">
    <source>
        <dbReference type="ARBA" id="ARBA00022692"/>
    </source>
</evidence>
<dbReference type="InterPro" id="IPR023408">
    <property type="entry name" value="MscS_beta-dom_sf"/>
</dbReference>
<feature type="domain" description="Mechanosensitive ion channel MscS" evidence="8">
    <location>
        <begin position="141"/>
        <end position="206"/>
    </location>
</feature>
<dbReference type="InterPro" id="IPR010920">
    <property type="entry name" value="LSM_dom_sf"/>
</dbReference>
<dbReference type="GO" id="GO:0005886">
    <property type="term" value="C:plasma membrane"/>
    <property type="evidence" value="ECO:0007669"/>
    <property type="project" value="UniProtKB-SubCell"/>
</dbReference>
<dbReference type="InterPro" id="IPR006685">
    <property type="entry name" value="MscS_channel_2nd"/>
</dbReference>
<dbReference type="AlphaFoldDB" id="A0A2Z5Y2S6"/>
<dbReference type="PANTHER" id="PTHR30460">
    <property type="entry name" value="MODERATE CONDUCTANCE MECHANOSENSITIVE CHANNEL YBIO"/>
    <property type="match status" value="1"/>
</dbReference>
<name>A0A2Z5Y2S6_9ENTE</name>
<evidence type="ECO:0000256" key="5">
    <source>
        <dbReference type="ARBA" id="ARBA00022989"/>
    </source>
</evidence>
<comment type="subcellular location">
    <subcellularLocation>
        <location evidence="1">Cell membrane</location>
        <topology evidence="1">Multi-pass membrane protein</topology>
    </subcellularLocation>
</comment>
<dbReference type="SUPFAM" id="SSF82689">
    <property type="entry name" value="Mechanosensitive channel protein MscS (YggB), C-terminal domain"/>
    <property type="match status" value="1"/>
</dbReference>